<accession>A0A915JF38</accession>
<evidence type="ECO:0000259" key="1">
    <source>
        <dbReference type="Pfam" id="PF10551"/>
    </source>
</evidence>
<dbReference type="Pfam" id="PF10551">
    <property type="entry name" value="MULE"/>
    <property type="match status" value="1"/>
</dbReference>
<feature type="domain" description="MULE transposase" evidence="1">
    <location>
        <begin position="9"/>
        <end position="84"/>
    </location>
</feature>
<reference evidence="3" key="1">
    <citation type="submission" date="2022-11" db="UniProtKB">
        <authorList>
            <consortium name="WormBaseParasite"/>
        </authorList>
    </citation>
    <scope>IDENTIFICATION</scope>
</reference>
<evidence type="ECO:0000313" key="3">
    <source>
        <dbReference type="WBParaSite" id="nRc.2.0.1.t24425-RA"/>
    </source>
</evidence>
<evidence type="ECO:0000313" key="2">
    <source>
        <dbReference type="Proteomes" id="UP000887565"/>
    </source>
</evidence>
<keyword evidence="2" id="KW-1185">Reference proteome</keyword>
<dbReference type="AlphaFoldDB" id="A0A915JF38"/>
<dbReference type="WBParaSite" id="nRc.2.0.1.t24425-RA">
    <property type="protein sequence ID" value="nRc.2.0.1.t24425-RA"/>
    <property type="gene ID" value="nRc.2.0.1.g24425"/>
</dbReference>
<protein>
    <submittedName>
        <fullName evidence="3">MULE transposase domain-containing protein</fullName>
    </submittedName>
</protein>
<proteinExistence type="predicted"/>
<sequence length="126" mass="14405">MQEKSTIMSKSTEKGVPVCHALLTNKRPETYERLFVQIRNKLIHINGNVGPLHTVLMDFELGGQEAARNIFRVRVKGCIFHFSQSLIRWLNTNGLKMAYENNNKVKRWISSVRCLALLPSDLIPLA</sequence>
<name>A0A915JF38_ROMCU</name>
<dbReference type="InterPro" id="IPR018289">
    <property type="entry name" value="MULE_transposase_dom"/>
</dbReference>
<organism evidence="2 3">
    <name type="scientific">Romanomermis culicivorax</name>
    <name type="common">Nematode worm</name>
    <dbReference type="NCBI Taxonomy" id="13658"/>
    <lineage>
        <taxon>Eukaryota</taxon>
        <taxon>Metazoa</taxon>
        <taxon>Ecdysozoa</taxon>
        <taxon>Nematoda</taxon>
        <taxon>Enoplea</taxon>
        <taxon>Dorylaimia</taxon>
        <taxon>Mermithida</taxon>
        <taxon>Mermithoidea</taxon>
        <taxon>Mermithidae</taxon>
        <taxon>Romanomermis</taxon>
    </lineage>
</organism>
<dbReference type="Proteomes" id="UP000887565">
    <property type="component" value="Unplaced"/>
</dbReference>